<keyword evidence="5" id="KW-1185">Reference proteome</keyword>
<evidence type="ECO:0000256" key="2">
    <source>
        <dbReference type="SAM" id="MobiDB-lite"/>
    </source>
</evidence>
<comment type="caution">
    <text evidence="4">The sequence shown here is derived from an EMBL/GenBank/DDBJ whole genome shotgun (WGS) entry which is preliminary data.</text>
</comment>
<feature type="coiled-coil region" evidence="1">
    <location>
        <begin position="2"/>
        <end position="29"/>
    </location>
</feature>
<gene>
    <name evidence="4" type="ORF">EC973_009650</name>
</gene>
<dbReference type="Pfam" id="PF10444">
    <property type="entry name" value="Nbl1_Borealin_N"/>
    <property type="match status" value="1"/>
</dbReference>
<dbReference type="AlphaFoldDB" id="A0A8H7BLA6"/>
<sequence length="215" mass="24527">MKRAYNENITRTENQSELAKEAISILETEAKKRVEDIRQHVEFVCTSLRAQSSVQIGQLLLAVRKLTVEEYCNKYGADPQIFLEHQARKRKRTEFKVPGKINEKITPPSISNHAKAIPSQPLSQSNKNEHITASTGGAETSETDFGPLFVHLQRSHHPKLTFRFDPQAELKETGCFSLNAPDNIVKLLSTSQKRRVRDQIQDIQNQLQLLKDQLK</sequence>
<dbReference type="OrthoDB" id="2368626at2759"/>
<evidence type="ECO:0000259" key="3">
    <source>
        <dbReference type="Pfam" id="PF10444"/>
    </source>
</evidence>
<reference evidence="4" key="1">
    <citation type="submission" date="2020-01" db="EMBL/GenBank/DDBJ databases">
        <title>Genome Sequencing of Three Apophysomyces-Like Fungal Strains Confirms a Novel Fungal Genus in the Mucoromycota with divergent Burkholderia-like Endosymbiotic Bacteria.</title>
        <authorList>
            <person name="Stajich J.E."/>
            <person name="Macias A.M."/>
            <person name="Carter-House D."/>
            <person name="Lovett B."/>
            <person name="Kasson L.R."/>
            <person name="Berry K."/>
            <person name="Grigoriev I."/>
            <person name="Chang Y."/>
            <person name="Spatafora J."/>
            <person name="Kasson M.T."/>
        </authorList>
    </citation>
    <scope>NUCLEOTIDE SEQUENCE</scope>
    <source>
        <strain evidence="4">NRRL A-21654</strain>
    </source>
</reference>
<dbReference type="Gene3D" id="6.10.250.1900">
    <property type="match status" value="1"/>
</dbReference>
<evidence type="ECO:0000313" key="4">
    <source>
        <dbReference type="EMBL" id="KAF7725382.1"/>
    </source>
</evidence>
<dbReference type="EMBL" id="JABAYA010000098">
    <property type="protein sequence ID" value="KAF7725382.1"/>
    <property type="molecule type" value="Genomic_DNA"/>
</dbReference>
<proteinExistence type="predicted"/>
<dbReference type="Proteomes" id="UP000605846">
    <property type="component" value="Unassembled WGS sequence"/>
</dbReference>
<protein>
    <recommendedName>
        <fullName evidence="3">Borealin N-terminal domain-containing protein</fullName>
    </recommendedName>
</protein>
<organism evidence="4 5">
    <name type="scientific">Apophysomyces ossiformis</name>
    <dbReference type="NCBI Taxonomy" id="679940"/>
    <lineage>
        <taxon>Eukaryota</taxon>
        <taxon>Fungi</taxon>
        <taxon>Fungi incertae sedis</taxon>
        <taxon>Mucoromycota</taxon>
        <taxon>Mucoromycotina</taxon>
        <taxon>Mucoromycetes</taxon>
        <taxon>Mucorales</taxon>
        <taxon>Mucorineae</taxon>
        <taxon>Mucoraceae</taxon>
        <taxon>Apophysomyces</taxon>
    </lineage>
</organism>
<accession>A0A8H7BLA6</accession>
<keyword evidence="1" id="KW-0175">Coiled coil</keyword>
<evidence type="ECO:0000313" key="5">
    <source>
        <dbReference type="Proteomes" id="UP000605846"/>
    </source>
</evidence>
<dbReference type="InterPro" id="IPR018851">
    <property type="entry name" value="Borealin_N"/>
</dbReference>
<feature type="region of interest" description="Disordered" evidence="2">
    <location>
        <begin position="102"/>
        <end position="140"/>
    </location>
</feature>
<name>A0A8H7BLA6_9FUNG</name>
<evidence type="ECO:0000256" key="1">
    <source>
        <dbReference type="SAM" id="Coils"/>
    </source>
</evidence>
<feature type="domain" description="Borealin N-terminal" evidence="3">
    <location>
        <begin position="26"/>
        <end position="74"/>
    </location>
</feature>
<feature type="compositionally biased region" description="Polar residues" evidence="2">
    <location>
        <begin position="120"/>
        <end position="140"/>
    </location>
</feature>